<sequence length="156" mass="17414">MATQQDQISLYQVSEINLTYRPKFKASERPKVTSSKDAYEILYNNWDLDKIELLELFKILLLNRANNVIGIFQVSSGGIAGTVADPKLIFSTALKACASSIILSHNHPSGNLQPSQQDIELTKKIKTGGSYLDIMVLDHVIITSDRYYSFADEGMI</sequence>
<dbReference type="PROSITE" id="PS50249">
    <property type="entry name" value="MPN"/>
    <property type="match status" value="1"/>
</dbReference>
<dbReference type="EMBL" id="SMGO01000003">
    <property type="protein sequence ID" value="TCK80890.1"/>
    <property type="molecule type" value="Genomic_DNA"/>
</dbReference>
<accession>A0A4R1LRM7</accession>
<evidence type="ECO:0000256" key="4">
    <source>
        <dbReference type="ARBA" id="ARBA00022833"/>
    </source>
</evidence>
<comment type="caution">
    <text evidence="7">The sequence shown here is derived from an EMBL/GenBank/DDBJ whole genome shotgun (WGS) entry which is preliminary data.</text>
</comment>
<reference evidence="7 8" key="1">
    <citation type="submission" date="2019-03" db="EMBL/GenBank/DDBJ databases">
        <title>Genomic Encyclopedia of Archaeal and Bacterial Type Strains, Phase II (KMG-II): from individual species to whole genera.</title>
        <authorList>
            <person name="Goeker M."/>
        </authorList>
    </citation>
    <scope>NUCLEOTIDE SEQUENCE [LARGE SCALE GENOMIC DNA]</scope>
    <source>
        <strain evidence="7 8">DSM 22554</strain>
    </source>
</reference>
<organism evidence="7 8">
    <name type="scientific">Albibacterium bauzanense</name>
    <dbReference type="NCBI Taxonomy" id="653929"/>
    <lineage>
        <taxon>Bacteria</taxon>
        <taxon>Pseudomonadati</taxon>
        <taxon>Bacteroidota</taxon>
        <taxon>Sphingobacteriia</taxon>
        <taxon>Sphingobacteriales</taxon>
        <taxon>Sphingobacteriaceae</taxon>
        <taxon>Albibacterium</taxon>
    </lineage>
</organism>
<dbReference type="Proteomes" id="UP000294616">
    <property type="component" value="Unassembled WGS sequence"/>
</dbReference>
<keyword evidence="2" id="KW-0479">Metal-binding</keyword>
<dbReference type="InterPro" id="IPR001405">
    <property type="entry name" value="UPF0758"/>
</dbReference>
<dbReference type="AlphaFoldDB" id="A0A4R1LRM7"/>
<evidence type="ECO:0000256" key="5">
    <source>
        <dbReference type="ARBA" id="ARBA00023049"/>
    </source>
</evidence>
<evidence type="ECO:0000313" key="8">
    <source>
        <dbReference type="Proteomes" id="UP000294616"/>
    </source>
</evidence>
<gene>
    <name evidence="7" type="ORF">C8N28_2644</name>
</gene>
<dbReference type="Gene3D" id="3.40.140.10">
    <property type="entry name" value="Cytidine Deaminase, domain 2"/>
    <property type="match status" value="1"/>
</dbReference>
<protein>
    <submittedName>
        <fullName evidence="7">DNA repair protein RadC</fullName>
    </submittedName>
</protein>
<dbReference type="GO" id="GO:0006508">
    <property type="term" value="P:proteolysis"/>
    <property type="evidence" value="ECO:0007669"/>
    <property type="project" value="UniProtKB-KW"/>
</dbReference>
<evidence type="ECO:0000256" key="3">
    <source>
        <dbReference type="ARBA" id="ARBA00022801"/>
    </source>
</evidence>
<proteinExistence type="predicted"/>
<name>A0A4R1LRM7_9SPHI</name>
<keyword evidence="8" id="KW-1185">Reference proteome</keyword>
<dbReference type="PROSITE" id="PS01302">
    <property type="entry name" value="UPF0758"/>
    <property type="match status" value="1"/>
</dbReference>
<dbReference type="InterPro" id="IPR037518">
    <property type="entry name" value="MPN"/>
</dbReference>
<dbReference type="CDD" id="cd08071">
    <property type="entry name" value="MPN_DUF2466"/>
    <property type="match status" value="1"/>
</dbReference>
<dbReference type="Pfam" id="PF04002">
    <property type="entry name" value="RadC"/>
    <property type="match status" value="1"/>
</dbReference>
<feature type="domain" description="MPN" evidence="6">
    <location>
        <begin position="31"/>
        <end position="156"/>
    </location>
</feature>
<dbReference type="InterPro" id="IPR020891">
    <property type="entry name" value="UPF0758_CS"/>
</dbReference>
<dbReference type="InterPro" id="IPR025657">
    <property type="entry name" value="RadC_JAB"/>
</dbReference>
<evidence type="ECO:0000256" key="1">
    <source>
        <dbReference type="ARBA" id="ARBA00022670"/>
    </source>
</evidence>
<evidence type="ECO:0000313" key="7">
    <source>
        <dbReference type="EMBL" id="TCK80890.1"/>
    </source>
</evidence>
<evidence type="ECO:0000256" key="2">
    <source>
        <dbReference type="ARBA" id="ARBA00022723"/>
    </source>
</evidence>
<keyword evidence="3" id="KW-0378">Hydrolase</keyword>
<dbReference type="GO" id="GO:0008237">
    <property type="term" value="F:metallopeptidase activity"/>
    <property type="evidence" value="ECO:0007669"/>
    <property type="project" value="UniProtKB-KW"/>
</dbReference>
<dbReference type="PANTHER" id="PTHR30471:SF3">
    <property type="entry name" value="UPF0758 PROTEIN YEES-RELATED"/>
    <property type="match status" value="1"/>
</dbReference>
<dbReference type="RefSeq" id="WP_132225609.1">
    <property type="nucleotide sequence ID" value="NZ_SMGO01000003.1"/>
</dbReference>
<keyword evidence="5" id="KW-0482">Metalloprotease</keyword>
<dbReference type="OrthoDB" id="9804482at2"/>
<dbReference type="PANTHER" id="PTHR30471">
    <property type="entry name" value="DNA REPAIR PROTEIN RADC"/>
    <property type="match status" value="1"/>
</dbReference>
<dbReference type="GO" id="GO:0046872">
    <property type="term" value="F:metal ion binding"/>
    <property type="evidence" value="ECO:0007669"/>
    <property type="project" value="UniProtKB-KW"/>
</dbReference>
<keyword evidence="1" id="KW-0645">Protease</keyword>
<keyword evidence="4" id="KW-0862">Zinc</keyword>
<evidence type="ECO:0000259" key="6">
    <source>
        <dbReference type="PROSITE" id="PS50249"/>
    </source>
</evidence>